<dbReference type="Proteomes" id="UP000076798">
    <property type="component" value="Unassembled WGS sequence"/>
</dbReference>
<accession>A0A166FFJ9</accession>
<evidence type="ECO:0000313" key="2">
    <source>
        <dbReference type="EMBL" id="KZT40588.1"/>
    </source>
</evidence>
<keyword evidence="3" id="KW-1185">Reference proteome</keyword>
<name>A0A166FFJ9_9AGAM</name>
<protein>
    <recommendedName>
        <fullName evidence="1">DUF6593 domain-containing protein</fullName>
    </recommendedName>
</protein>
<dbReference type="EMBL" id="KV428031">
    <property type="protein sequence ID" value="KZT40588.1"/>
    <property type="molecule type" value="Genomic_DNA"/>
</dbReference>
<dbReference type="AlphaFoldDB" id="A0A166FFJ9"/>
<dbReference type="InterPro" id="IPR046528">
    <property type="entry name" value="DUF6593"/>
</dbReference>
<dbReference type="Pfam" id="PF20236">
    <property type="entry name" value="DUF6593"/>
    <property type="match status" value="1"/>
</dbReference>
<gene>
    <name evidence="2" type="ORF">SISSUDRAFT_1118245</name>
</gene>
<sequence length="214" mass="24184">MSSGSSTPTPSIQPQWDSSGERLRYAFDRDDPCRTAIRDEYGQIFYSTTTQEIVGDPDTILNTFIKDGRGQTIATYFRPSNKRSKDYLINGSMPPISRASWLQLSSSSQVTFVLMIQPHEAKPSTARYVRSAKFQQNKTSYTWSWNSEVDQDQSFQELHADGNSSPLMRTLSSGHGRATTMQLEMQLLPSELTDSLMVSLFILLILRRAEKASH</sequence>
<evidence type="ECO:0000313" key="3">
    <source>
        <dbReference type="Proteomes" id="UP000076798"/>
    </source>
</evidence>
<reference evidence="2 3" key="1">
    <citation type="journal article" date="2016" name="Mol. Biol. Evol.">
        <title>Comparative Genomics of Early-Diverging Mushroom-Forming Fungi Provides Insights into the Origins of Lignocellulose Decay Capabilities.</title>
        <authorList>
            <person name="Nagy L.G."/>
            <person name="Riley R."/>
            <person name="Tritt A."/>
            <person name="Adam C."/>
            <person name="Daum C."/>
            <person name="Floudas D."/>
            <person name="Sun H."/>
            <person name="Yadav J.S."/>
            <person name="Pangilinan J."/>
            <person name="Larsson K.H."/>
            <person name="Matsuura K."/>
            <person name="Barry K."/>
            <person name="Labutti K."/>
            <person name="Kuo R."/>
            <person name="Ohm R.A."/>
            <person name="Bhattacharya S.S."/>
            <person name="Shirouzu T."/>
            <person name="Yoshinaga Y."/>
            <person name="Martin F.M."/>
            <person name="Grigoriev I.V."/>
            <person name="Hibbett D.S."/>
        </authorList>
    </citation>
    <scope>NUCLEOTIDE SEQUENCE [LARGE SCALE GENOMIC DNA]</scope>
    <source>
        <strain evidence="2 3">HHB10207 ss-3</strain>
    </source>
</reference>
<organism evidence="2 3">
    <name type="scientific">Sistotremastrum suecicum HHB10207 ss-3</name>
    <dbReference type="NCBI Taxonomy" id="1314776"/>
    <lineage>
        <taxon>Eukaryota</taxon>
        <taxon>Fungi</taxon>
        <taxon>Dikarya</taxon>
        <taxon>Basidiomycota</taxon>
        <taxon>Agaricomycotina</taxon>
        <taxon>Agaricomycetes</taxon>
        <taxon>Sistotremastrales</taxon>
        <taxon>Sistotremastraceae</taxon>
        <taxon>Sistotremastrum</taxon>
    </lineage>
</organism>
<proteinExistence type="predicted"/>
<evidence type="ECO:0000259" key="1">
    <source>
        <dbReference type="Pfam" id="PF20236"/>
    </source>
</evidence>
<feature type="domain" description="DUF6593" evidence="1">
    <location>
        <begin position="30"/>
        <end position="208"/>
    </location>
</feature>